<dbReference type="AlphaFoldDB" id="A0A558IUV5"/>
<name>A0A558IUV5_9CORY</name>
<accession>A0A558IUV5</accession>
<comment type="caution">
    <text evidence="1">The sequence shown here is derived from an EMBL/GenBank/DDBJ whole genome shotgun (WGS) entry which is preliminary data.</text>
</comment>
<organism evidence="1 2">
    <name type="scientific">Corynebacterium aurimucosum</name>
    <dbReference type="NCBI Taxonomy" id="169292"/>
    <lineage>
        <taxon>Bacteria</taxon>
        <taxon>Bacillati</taxon>
        <taxon>Actinomycetota</taxon>
        <taxon>Actinomycetes</taxon>
        <taxon>Mycobacteriales</taxon>
        <taxon>Corynebacteriaceae</taxon>
        <taxon>Corynebacterium</taxon>
    </lineage>
</organism>
<gene>
    <name evidence="1" type="ORF">FQN05_03595</name>
</gene>
<dbReference type="Proteomes" id="UP000320648">
    <property type="component" value="Unassembled WGS sequence"/>
</dbReference>
<sequence>MSSSSSKKRTKSFVIAAVFLALAVVSVVIGRGGSSLPSFGFSTTTHHVKGAISPELEAVFKDPATTKAMEKHDIELELDVLPARDFVEGSSSLDKDYDFVLADPNGATWTSDVRDAHPELAGRDDLSPMFFGKPLLVLVHSELVEDMRDHGLVAGYDNQAALDMETLVEMSQKDTRWRDISPSFGSPRVVDVAVPQVDQSFAALRYARVVHTAAANYAEKDLGSDNKEKINAQADDIMRRLVADQGYGETTDQGILDAFLRVDKGEMPMVLTTAEQYVYLERAGKDLSGYTLLALKPATKLSSIVLPRTDEGALFATAMNDAIPAVAENLGLGSQNSDFIAKIEPSDNYQIPVDGGDTTPLRWADYEEILRVVG</sequence>
<proteinExistence type="predicted"/>
<evidence type="ECO:0000313" key="1">
    <source>
        <dbReference type="EMBL" id="TVU85181.1"/>
    </source>
</evidence>
<evidence type="ECO:0008006" key="3">
    <source>
        <dbReference type="Google" id="ProtNLM"/>
    </source>
</evidence>
<protein>
    <recommendedName>
        <fullName evidence="3">ABC transporter substrate-binding protein</fullName>
    </recommendedName>
</protein>
<dbReference type="EMBL" id="VMTX01000004">
    <property type="protein sequence ID" value="TVU85181.1"/>
    <property type="molecule type" value="Genomic_DNA"/>
</dbReference>
<reference evidence="1 2" key="1">
    <citation type="submission" date="2019-07" db="EMBL/GenBank/DDBJ databases">
        <title>Draft genome of C. aurimucosum strain 15-4290.</title>
        <authorList>
            <person name="Pacheco L.G.C."/>
            <person name="Aguiar E.R.G.R."/>
            <person name="Navas J."/>
            <person name="Santos C.S."/>
            <person name="Rocha D.J.P.G."/>
        </authorList>
    </citation>
    <scope>NUCLEOTIDE SEQUENCE [LARGE SCALE GENOMIC DNA]</scope>
    <source>
        <strain evidence="1 2">15-4290</strain>
    </source>
</reference>
<dbReference type="RefSeq" id="WP_070700326.1">
    <property type="nucleotide sequence ID" value="NZ_VMTX01000004.1"/>
</dbReference>
<evidence type="ECO:0000313" key="2">
    <source>
        <dbReference type="Proteomes" id="UP000320648"/>
    </source>
</evidence>